<organism evidence="9 10">
    <name type="scientific">Aequorivita soesokkakensis</name>
    <dbReference type="NCBI Taxonomy" id="1385699"/>
    <lineage>
        <taxon>Bacteria</taxon>
        <taxon>Pseudomonadati</taxon>
        <taxon>Bacteroidota</taxon>
        <taxon>Flavobacteriia</taxon>
        <taxon>Flavobacteriales</taxon>
        <taxon>Flavobacteriaceae</taxon>
        <taxon>Aequorivita</taxon>
    </lineage>
</organism>
<keyword evidence="4 7" id="KW-0812">Transmembrane</keyword>
<dbReference type="CDD" id="cd06261">
    <property type="entry name" value="TM_PBP2"/>
    <property type="match status" value="1"/>
</dbReference>
<dbReference type="Gene3D" id="1.10.3720.10">
    <property type="entry name" value="MetI-like"/>
    <property type="match status" value="1"/>
</dbReference>
<feature type="transmembrane region" description="Helical" evidence="7">
    <location>
        <begin position="20"/>
        <end position="39"/>
    </location>
</feature>
<feature type="transmembrane region" description="Helical" evidence="7">
    <location>
        <begin position="69"/>
        <end position="96"/>
    </location>
</feature>
<dbReference type="PANTHER" id="PTHR30151:SF0">
    <property type="entry name" value="ABC TRANSPORTER PERMEASE PROTEIN MJ0413-RELATED"/>
    <property type="match status" value="1"/>
</dbReference>
<dbReference type="Pfam" id="PF00528">
    <property type="entry name" value="BPD_transp_1"/>
    <property type="match status" value="1"/>
</dbReference>
<evidence type="ECO:0000256" key="3">
    <source>
        <dbReference type="ARBA" id="ARBA00022475"/>
    </source>
</evidence>
<keyword evidence="5 7" id="KW-1133">Transmembrane helix</keyword>
<feature type="transmembrane region" description="Helical" evidence="7">
    <location>
        <begin position="227"/>
        <end position="248"/>
    </location>
</feature>
<dbReference type="STRING" id="1385699.A7A78_05095"/>
<dbReference type="PANTHER" id="PTHR30151">
    <property type="entry name" value="ALKANE SULFONATE ABC TRANSPORTER-RELATED, MEMBRANE SUBUNIT"/>
    <property type="match status" value="1"/>
</dbReference>
<dbReference type="SUPFAM" id="SSF161098">
    <property type="entry name" value="MetI-like"/>
    <property type="match status" value="1"/>
</dbReference>
<evidence type="ECO:0000256" key="7">
    <source>
        <dbReference type="RuleBase" id="RU363032"/>
    </source>
</evidence>
<dbReference type="InterPro" id="IPR000515">
    <property type="entry name" value="MetI-like"/>
</dbReference>
<proteinExistence type="inferred from homology"/>
<accession>A0A1A9LD45</accession>
<evidence type="ECO:0000256" key="4">
    <source>
        <dbReference type="ARBA" id="ARBA00022692"/>
    </source>
</evidence>
<comment type="similarity">
    <text evidence="7">Belongs to the binding-protein-dependent transport system permease family.</text>
</comment>
<sequence length="258" mass="29537">MKMKKIFTPFENIGKNSRLLIILSWVILVAVFWFVSSMGERHLFPSPEQVGRGFRELYNEGLMVHVGSSLWLCLKAILIAITISLTITYLSTIPVVMPVARAISKLRYLPLTGITFYLAIIISNARTMQVWVLVVFMSTYLTTSLLSMVSSIEQEEFDHARSLQCNRWEVLWEVVIKGRMDHVIEVIRQNLAIVWMMLVTVESILVAAGGLGFLIKNSDKFMNHGRIIALQIVILFVGLSIDFILDYLRKAFFRYSKI</sequence>
<evidence type="ECO:0000256" key="1">
    <source>
        <dbReference type="ARBA" id="ARBA00004651"/>
    </source>
</evidence>
<comment type="caution">
    <text evidence="9">The sequence shown here is derived from an EMBL/GenBank/DDBJ whole genome shotgun (WGS) entry which is preliminary data.</text>
</comment>
<dbReference type="Proteomes" id="UP000077552">
    <property type="component" value="Unassembled WGS sequence"/>
</dbReference>
<evidence type="ECO:0000259" key="8">
    <source>
        <dbReference type="PROSITE" id="PS50928"/>
    </source>
</evidence>
<feature type="transmembrane region" description="Helical" evidence="7">
    <location>
        <begin position="192"/>
        <end position="215"/>
    </location>
</feature>
<dbReference type="InterPro" id="IPR035906">
    <property type="entry name" value="MetI-like_sf"/>
</dbReference>
<keyword evidence="2 7" id="KW-0813">Transport</keyword>
<dbReference type="EMBL" id="LXIE01000034">
    <property type="protein sequence ID" value="OAD90622.1"/>
    <property type="molecule type" value="Genomic_DNA"/>
</dbReference>
<dbReference type="GO" id="GO:0055085">
    <property type="term" value="P:transmembrane transport"/>
    <property type="evidence" value="ECO:0007669"/>
    <property type="project" value="InterPro"/>
</dbReference>
<evidence type="ECO:0000256" key="2">
    <source>
        <dbReference type="ARBA" id="ARBA00022448"/>
    </source>
</evidence>
<dbReference type="GO" id="GO:0005886">
    <property type="term" value="C:plasma membrane"/>
    <property type="evidence" value="ECO:0007669"/>
    <property type="project" value="UniProtKB-SubCell"/>
</dbReference>
<name>A0A1A9LD45_9FLAO</name>
<dbReference type="PROSITE" id="PS50928">
    <property type="entry name" value="ABC_TM1"/>
    <property type="match status" value="1"/>
</dbReference>
<comment type="subcellular location">
    <subcellularLocation>
        <location evidence="1 7">Cell membrane</location>
        <topology evidence="1 7">Multi-pass membrane protein</topology>
    </subcellularLocation>
</comment>
<evidence type="ECO:0000256" key="5">
    <source>
        <dbReference type="ARBA" id="ARBA00022989"/>
    </source>
</evidence>
<evidence type="ECO:0000313" key="9">
    <source>
        <dbReference type="EMBL" id="OAD90622.1"/>
    </source>
</evidence>
<keyword evidence="6 7" id="KW-0472">Membrane</keyword>
<feature type="transmembrane region" description="Helical" evidence="7">
    <location>
        <begin position="108"/>
        <end position="125"/>
    </location>
</feature>
<keyword evidence="10" id="KW-1185">Reference proteome</keyword>
<protein>
    <recommendedName>
        <fullName evidence="8">ABC transmembrane type-1 domain-containing protein</fullName>
    </recommendedName>
</protein>
<feature type="transmembrane region" description="Helical" evidence="7">
    <location>
        <begin position="131"/>
        <end position="152"/>
    </location>
</feature>
<evidence type="ECO:0000313" key="10">
    <source>
        <dbReference type="Proteomes" id="UP000077552"/>
    </source>
</evidence>
<dbReference type="AlphaFoldDB" id="A0A1A9LD45"/>
<gene>
    <name evidence="9" type="ORF">A7A78_05095</name>
</gene>
<reference evidence="9 10" key="1">
    <citation type="submission" date="2016-05" db="EMBL/GenBank/DDBJ databases">
        <title>Genome sequencing of Vitellibacter soesokkakensis RSSK-12.</title>
        <authorList>
            <person name="Thevarajoo S."/>
            <person name="Selvaratnam C."/>
            <person name="Goh K.M."/>
            <person name="Chan K.-G."/>
            <person name="Chong C.S."/>
        </authorList>
    </citation>
    <scope>NUCLEOTIDE SEQUENCE [LARGE SCALE GENOMIC DNA]</scope>
    <source>
        <strain evidence="9 10">RSSK-12</strain>
    </source>
</reference>
<feature type="domain" description="ABC transmembrane type-1" evidence="8">
    <location>
        <begin position="66"/>
        <end position="245"/>
    </location>
</feature>
<keyword evidence="3" id="KW-1003">Cell membrane</keyword>
<evidence type="ECO:0000256" key="6">
    <source>
        <dbReference type="ARBA" id="ARBA00023136"/>
    </source>
</evidence>